<protein>
    <submittedName>
        <fullName evidence="3">ABC-type oligopeptide transport system, periplasmic component</fullName>
    </submittedName>
</protein>
<dbReference type="EMBL" id="UGWZ01000001">
    <property type="protein sequence ID" value="SUG17306.1"/>
    <property type="molecule type" value="Genomic_DNA"/>
</dbReference>
<dbReference type="GO" id="GO:0015833">
    <property type="term" value="P:peptide transport"/>
    <property type="evidence" value="ECO:0007669"/>
    <property type="project" value="TreeGrafter"/>
</dbReference>
<dbReference type="GO" id="GO:1904680">
    <property type="term" value="F:peptide transmembrane transporter activity"/>
    <property type="evidence" value="ECO:0007669"/>
    <property type="project" value="TreeGrafter"/>
</dbReference>
<reference evidence="3 4" key="1">
    <citation type="submission" date="2018-06" db="EMBL/GenBank/DDBJ databases">
        <authorList>
            <consortium name="Pathogen Informatics"/>
            <person name="Doyle S."/>
        </authorList>
    </citation>
    <scope>NUCLEOTIDE SEQUENCE [LARGE SCALE GENOMIC DNA]</scope>
    <source>
        <strain evidence="3 4">NCTC7295</strain>
    </source>
</reference>
<organism evidence="3 4">
    <name type="scientific">Salmonella enterica subsp. arizonae</name>
    <dbReference type="NCBI Taxonomy" id="59203"/>
    <lineage>
        <taxon>Bacteria</taxon>
        <taxon>Pseudomonadati</taxon>
        <taxon>Pseudomonadota</taxon>
        <taxon>Gammaproteobacteria</taxon>
        <taxon>Enterobacterales</taxon>
        <taxon>Enterobacteriaceae</taxon>
        <taxon>Salmonella</taxon>
    </lineage>
</organism>
<evidence type="ECO:0000313" key="3">
    <source>
        <dbReference type="EMBL" id="SUG17306.1"/>
    </source>
</evidence>
<dbReference type="InterPro" id="IPR039424">
    <property type="entry name" value="SBP_5"/>
</dbReference>
<sequence length="446" mass="51867">MNNLNVAIDVFPYKEDIWSICDYSGEQIYSKLALPLFSLEKDEIKPLGAESFQQTVDSFRINIRKDLFWSNGDNVKAVDYVRAIKHICYDENNRYNKLLASVAKLGVETEIHNDHSFTIQTSWYDPFITQYLSLLNFSPKHEHDDDVFAGPYVLVKKQDNLYQLIANKYFMLDKNFPAVEKINYLLVEKDPNGEAFFDGKVHVSCNTAVNLKNYRIFTAKKNFVAAEGNLMMMLSPGIKFDKLPNHVKEILTSKINRNTISARYDNILKPVASWMSMYFDGSYYPLRDAIAYKKSSFIIDISYEDFYPNDEILEDISKQLSGFNIEVRKHQDKYGYWLSESHLRFEIRKIPQRNPVQIIRSDLSNISTSHAKFEKIKKLYSMLFTEALSSQQPEIFKVIDFYLRDHCLSLPLFIFPTGFFCHSSILENTLYAPGRKVLIKEAVSEN</sequence>
<dbReference type="EMBL" id="AAMGFJ010000022">
    <property type="protein sequence ID" value="EDH0571674.1"/>
    <property type="molecule type" value="Genomic_DNA"/>
</dbReference>
<name>A0A379S8Y6_SALER</name>
<dbReference type="PANTHER" id="PTHR30290">
    <property type="entry name" value="PERIPLASMIC BINDING COMPONENT OF ABC TRANSPORTER"/>
    <property type="match status" value="1"/>
</dbReference>
<dbReference type="Proteomes" id="UP000254124">
    <property type="component" value="Unassembled WGS sequence"/>
</dbReference>
<gene>
    <name evidence="2" type="ORF">AHX45_16445</name>
    <name evidence="3" type="ORF">NCTC7295_05057</name>
</gene>
<accession>A0A379S8Y6</accession>
<feature type="domain" description="Solute-binding protein family 5" evidence="1">
    <location>
        <begin position="43"/>
        <end position="221"/>
    </location>
</feature>
<dbReference type="Gene3D" id="3.40.190.10">
    <property type="entry name" value="Periplasmic binding protein-like II"/>
    <property type="match status" value="1"/>
</dbReference>
<dbReference type="InterPro" id="IPR000914">
    <property type="entry name" value="SBP_5_dom"/>
</dbReference>
<dbReference type="SUPFAM" id="SSF53850">
    <property type="entry name" value="Periplasmic binding protein-like II"/>
    <property type="match status" value="1"/>
</dbReference>
<proteinExistence type="predicted"/>
<evidence type="ECO:0000259" key="1">
    <source>
        <dbReference type="Pfam" id="PF00496"/>
    </source>
</evidence>
<evidence type="ECO:0000313" key="2">
    <source>
        <dbReference type="EMBL" id="EDH0571674.1"/>
    </source>
</evidence>
<dbReference type="Pfam" id="PF00496">
    <property type="entry name" value="SBP_bac_5"/>
    <property type="match status" value="1"/>
</dbReference>
<evidence type="ECO:0000313" key="4">
    <source>
        <dbReference type="Proteomes" id="UP000254124"/>
    </source>
</evidence>
<reference evidence="2" key="2">
    <citation type="submission" date="2018-07" db="EMBL/GenBank/DDBJ databases">
        <authorList>
            <consortium name="GenomeTrakr network: Whole genome sequencing for foodborne pathogen traceback"/>
        </authorList>
    </citation>
    <scope>NUCLEOTIDE SEQUENCE</scope>
    <source>
        <strain evidence="2">FDA00001204</strain>
    </source>
</reference>
<dbReference type="AlphaFoldDB" id="A0A379S8Y6"/>